<protein>
    <submittedName>
        <fullName evidence="2">Uncharacterized protein</fullName>
    </submittedName>
</protein>
<dbReference type="EMBL" id="JARKIE010000283">
    <property type="protein sequence ID" value="KAJ7658052.1"/>
    <property type="molecule type" value="Genomic_DNA"/>
</dbReference>
<organism evidence="2 3">
    <name type="scientific">Mycena rosella</name>
    <name type="common">Pink bonnet</name>
    <name type="synonym">Agaricus rosellus</name>
    <dbReference type="NCBI Taxonomy" id="1033263"/>
    <lineage>
        <taxon>Eukaryota</taxon>
        <taxon>Fungi</taxon>
        <taxon>Dikarya</taxon>
        <taxon>Basidiomycota</taxon>
        <taxon>Agaricomycotina</taxon>
        <taxon>Agaricomycetes</taxon>
        <taxon>Agaricomycetidae</taxon>
        <taxon>Agaricales</taxon>
        <taxon>Marasmiineae</taxon>
        <taxon>Mycenaceae</taxon>
        <taxon>Mycena</taxon>
    </lineage>
</organism>
<keyword evidence="3" id="KW-1185">Reference proteome</keyword>
<evidence type="ECO:0000313" key="3">
    <source>
        <dbReference type="Proteomes" id="UP001221757"/>
    </source>
</evidence>
<feature type="region of interest" description="Disordered" evidence="1">
    <location>
        <begin position="120"/>
        <end position="152"/>
    </location>
</feature>
<gene>
    <name evidence="2" type="ORF">B0H17DRAFT_1145688</name>
</gene>
<sequence>MVLLGMVHLPSLAYQYVVVRILTGYEHWDPAQLQHITPQPAPSYFLRPLPSQPIMPTSGPFLAQPFQHAQPTGYAYHAQPTSHAQHTQPTATVHCVHPAYLQHAYLQHNHLPLQQPPLPPPHFATPTYAPPHARPSHPAPPLRTHPQTMPNPPSNKFSLVSGYVTSIGPVPKVFPLSALGWQDSEKLALECENWVTFSGKVQNALGMQPGVLRFIECPPEDPNPCPSFHMYPAHHRAWVDTDTVVRLYLNEVCMVTERTHIRRCATAAEMWVRLRVCHKSHGPMGQIQVLRRFASIQYASDPST</sequence>
<evidence type="ECO:0000313" key="2">
    <source>
        <dbReference type="EMBL" id="KAJ7658052.1"/>
    </source>
</evidence>
<reference evidence="2" key="1">
    <citation type="submission" date="2023-03" db="EMBL/GenBank/DDBJ databases">
        <title>Massive genome expansion in bonnet fungi (Mycena s.s.) driven by repeated elements and novel gene families across ecological guilds.</title>
        <authorList>
            <consortium name="Lawrence Berkeley National Laboratory"/>
            <person name="Harder C.B."/>
            <person name="Miyauchi S."/>
            <person name="Viragh M."/>
            <person name="Kuo A."/>
            <person name="Thoen E."/>
            <person name="Andreopoulos B."/>
            <person name="Lu D."/>
            <person name="Skrede I."/>
            <person name="Drula E."/>
            <person name="Henrissat B."/>
            <person name="Morin E."/>
            <person name="Kohler A."/>
            <person name="Barry K."/>
            <person name="LaButti K."/>
            <person name="Morin E."/>
            <person name="Salamov A."/>
            <person name="Lipzen A."/>
            <person name="Mereny Z."/>
            <person name="Hegedus B."/>
            <person name="Baldrian P."/>
            <person name="Stursova M."/>
            <person name="Weitz H."/>
            <person name="Taylor A."/>
            <person name="Grigoriev I.V."/>
            <person name="Nagy L.G."/>
            <person name="Martin F."/>
            <person name="Kauserud H."/>
        </authorList>
    </citation>
    <scope>NUCLEOTIDE SEQUENCE</scope>
    <source>
        <strain evidence="2">CBHHK067</strain>
    </source>
</reference>
<proteinExistence type="predicted"/>
<dbReference type="AlphaFoldDB" id="A0AAD7CSP1"/>
<comment type="caution">
    <text evidence="2">The sequence shown here is derived from an EMBL/GenBank/DDBJ whole genome shotgun (WGS) entry which is preliminary data.</text>
</comment>
<accession>A0AAD7CSP1</accession>
<name>A0AAD7CSP1_MYCRO</name>
<dbReference type="Proteomes" id="UP001221757">
    <property type="component" value="Unassembled WGS sequence"/>
</dbReference>
<evidence type="ECO:0000256" key="1">
    <source>
        <dbReference type="SAM" id="MobiDB-lite"/>
    </source>
</evidence>